<name>A0A8H6G4I6_9LECA</name>
<dbReference type="AlphaFoldDB" id="A0A8H6G4I6"/>
<accession>A0A8H6G4I6</accession>
<keyword evidence="2" id="KW-1185">Reference proteome</keyword>
<sequence>MLVADEWNDFIKERYPECGPGTELDVLTTTSGYEENHRELRIDLGPALEVPNQS</sequence>
<dbReference type="EMBL" id="JACCJC010000004">
    <property type="protein sequence ID" value="KAF6240265.1"/>
    <property type="molecule type" value="Genomic_DNA"/>
</dbReference>
<dbReference type="Proteomes" id="UP000578531">
    <property type="component" value="Unassembled WGS sequence"/>
</dbReference>
<protein>
    <submittedName>
        <fullName evidence="1">Uncharacterized protein</fullName>
    </submittedName>
</protein>
<dbReference type="GeneID" id="59283550"/>
<evidence type="ECO:0000313" key="2">
    <source>
        <dbReference type="Proteomes" id="UP000578531"/>
    </source>
</evidence>
<gene>
    <name evidence="1" type="ORF">HO173_001876</name>
</gene>
<comment type="caution">
    <text evidence="1">The sequence shown here is derived from an EMBL/GenBank/DDBJ whole genome shotgun (WGS) entry which is preliminary data.</text>
</comment>
<reference evidence="1 2" key="1">
    <citation type="journal article" date="2020" name="Genomics">
        <title>Complete, high-quality genomes from long-read metagenomic sequencing of two wolf lichen thalli reveals enigmatic genome architecture.</title>
        <authorList>
            <person name="McKenzie S.K."/>
            <person name="Walston R.F."/>
            <person name="Allen J.L."/>
        </authorList>
    </citation>
    <scope>NUCLEOTIDE SEQUENCE [LARGE SCALE GENOMIC DNA]</scope>
    <source>
        <strain evidence="1">WasteWater2</strain>
    </source>
</reference>
<dbReference type="RefSeq" id="XP_037169534.1">
    <property type="nucleotide sequence ID" value="XM_037303812.1"/>
</dbReference>
<organism evidence="1 2">
    <name type="scientific">Letharia columbiana</name>
    <dbReference type="NCBI Taxonomy" id="112416"/>
    <lineage>
        <taxon>Eukaryota</taxon>
        <taxon>Fungi</taxon>
        <taxon>Dikarya</taxon>
        <taxon>Ascomycota</taxon>
        <taxon>Pezizomycotina</taxon>
        <taxon>Lecanoromycetes</taxon>
        <taxon>OSLEUM clade</taxon>
        <taxon>Lecanoromycetidae</taxon>
        <taxon>Lecanorales</taxon>
        <taxon>Lecanorineae</taxon>
        <taxon>Parmeliaceae</taxon>
        <taxon>Letharia</taxon>
    </lineage>
</organism>
<proteinExistence type="predicted"/>
<evidence type="ECO:0000313" key="1">
    <source>
        <dbReference type="EMBL" id="KAF6240265.1"/>
    </source>
</evidence>